<dbReference type="InterPro" id="IPR008969">
    <property type="entry name" value="CarboxyPept-like_regulatory"/>
</dbReference>
<keyword evidence="12" id="KW-1185">Reference proteome</keyword>
<dbReference type="PROSITE" id="PS52016">
    <property type="entry name" value="TONB_DEPENDENT_REC_3"/>
    <property type="match status" value="1"/>
</dbReference>
<evidence type="ECO:0000256" key="4">
    <source>
        <dbReference type="ARBA" id="ARBA00022692"/>
    </source>
</evidence>
<gene>
    <name evidence="11" type="ORF">FHS90_003351</name>
</gene>
<dbReference type="GO" id="GO:0009279">
    <property type="term" value="C:cell outer membrane"/>
    <property type="evidence" value="ECO:0007669"/>
    <property type="project" value="UniProtKB-SubCell"/>
</dbReference>
<evidence type="ECO:0000256" key="8">
    <source>
        <dbReference type="SAM" id="SignalP"/>
    </source>
</evidence>
<sequence>MKNFLPLFLSLFSILPVLAQNGSISGKAVSKLDNQPIGFATVTLQNAQDGKVVTGAMTDEQGNFQLSKLKEGTYHVQVQFLGFEANKSENLNLARNQNLNLGTITLAPSAKLLQEVTVTGERATVYHQIDKQVFNAAQFQNATGGTGVDVLKNVPSVSVNAQGEISMRGSTGFTVFLNGKPVQADAASVLSQIPANAIENVEVITAPSAKYDPDGKAGIINITTKQGATDGYSVTASVQGGLPSIEDYNNAETAKRYGADATVSFKKNKWDVSLGASYLRNDNTGWRSGDVSTTIGNRTTRFPSEGERSFDKFNRTVRATVGFTPDAKNAFQAGFYYGNRTEYRLADINYNNTTRNVSTGEVIGRSQYFNHNLVKKQGKFFIANLDYTHKFTPNTSLSLSGLVEKDKLSGYTKNLNVRSQEVFDTLQYTENTNERPLDGLRLRADFATKVGAGKLESGYQFRHHNDDGEFVYKQKNAGETVFTFFPEFSGNVNLTNVIHSVYSQYSGKAGKLDYVGGLRYEHAERDFKIRGENHELNLSNFFPSLNVQYTFNDSWKLKAGYSRRVQRSSSFELNPLPEREHSETLEQGDPELLPEFVNLSEVGVIKNFKIGSLFATAYHQDIKNVINRVNNVYADTILGRIYTNAGRARRLGVEVGVDLKPVHWWKLYVGGNVYDYQIKGALFDNTVAVNNSSLVYTLNANTSFQLSKTTSLQWTLNYISDRATAQGEDSRYYTPSLALRKTFLDGKLAATVQWQNMDLGLLNTAEQRISTWGRDFYTTTNYIYEVDMILVNLSFNLNKLGKKAKFTESEFGEKEF</sequence>
<dbReference type="Gene3D" id="2.40.170.20">
    <property type="entry name" value="TonB-dependent receptor, beta-barrel domain"/>
    <property type="match status" value="1"/>
</dbReference>
<evidence type="ECO:0000256" key="1">
    <source>
        <dbReference type="ARBA" id="ARBA00004571"/>
    </source>
</evidence>
<dbReference type="Proteomes" id="UP000563094">
    <property type="component" value="Unassembled WGS sequence"/>
</dbReference>
<dbReference type="RefSeq" id="WP_182513772.1">
    <property type="nucleotide sequence ID" value="NZ_JACJIQ010000014.1"/>
</dbReference>
<name>A0A839GY53_9BACT</name>
<keyword evidence="5 7" id="KW-0472">Membrane</keyword>
<dbReference type="InterPro" id="IPR037066">
    <property type="entry name" value="Plug_dom_sf"/>
</dbReference>
<evidence type="ECO:0000256" key="5">
    <source>
        <dbReference type="ARBA" id="ARBA00023136"/>
    </source>
</evidence>
<evidence type="ECO:0000256" key="3">
    <source>
        <dbReference type="ARBA" id="ARBA00022452"/>
    </source>
</evidence>
<dbReference type="SUPFAM" id="SSF49464">
    <property type="entry name" value="Carboxypeptidase regulatory domain-like"/>
    <property type="match status" value="1"/>
</dbReference>
<comment type="subcellular location">
    <subcellularLocation>
        <location evidence="1 7">Cell outer membrane</location>
        <topology evidence="1 7">Multi-pass membrane protein</topology>
    </subcellularLocation>
</comment>
<dbReference type="Gene3D" id="2.60.40.10">
    <property type="entry name" value="Immunoglobulins"/>
    <property type="match status" value="1"/>
</dbReference>
<dbReference type="PANTHER" id="PTHR40980:SF4">
    <property type="entry name" value="TONB-DEPENDENT RECEPTOR-LIKE BETA-BARREL DOMAIN-CONTAINING PROTEIN"/>
    <property type="match status" value="1"/>
</dbReference>
<evidence type="ECO:0000256" key="2">
    <source>
        <dbReference type="ARBA" id="ARBA00022448"/>
    </source>
</evidence>
<dbReference type="InterPro" id="IPR036942">
    <property type="entry name" value="Beta-barrel_TonB_sf"/>
</dbReference>
<dbReference type="SUPFAM" id="SSF56935">
    <property type="entry name" value="Porins"/>
    <property type="match status" value="1"/>
</dbReference>
<evidence type="ECO:0000313" key="12">
    <source>
        <dbReference type="Proteomes" id="UP000563094"/>
    </source>
</evidence>
<keyword evidence="6 7" id="KW-0998">Cell outer membrane</keyword>
<dbReference type="EMBL" id="JACJIQ010000014">
    <property type="protein sequence ID" value="MBA9078621.1"/>
    <property type="molecule type" value="Genomic_DNA"/>
</dbReference>
<feature type="signal peptide" evidence="8">
    <location>
        <begin position="1"/>
        <end position="19"/>
    </location>
</feature>
<comment type="caution">
    <text evidence="11">The sequence shown here is derived from an EMBL/GenBank/DDBJ whole genome shotgun (WGS) entry which is preliminary data.</text>
</comment>
<evidence type="ECO:0000256" key="7">
    <source>
        <dbReference type="PROSITE-ProRule" id="PRU01360"/>
    </source>
</evidence>
<feature type="domain" description="Outer membrane protein beta-barrel" evidence="10">
    <location>
        <begin position="409"/>
        <end position="795"/>
    </location>
</feature>
<dbReference type="Pfam" id="PF07715">
    <property type="entry name" value="Plug"/>
    <property type="match status" value="1"/>
</dbReference>
<organism evidence="11 12">
    <name type="scientific">Rufibacter quisquiliarum</name>
    <dbReference type="NCBI Taxonomy" id="1549639"/>
    <lineage>
        <taxon>Bacteria</taxon>
        <taxon>Pseudomonadati</taxon>
        <taxon>Bacteroidota</taxon>
        <taxon>Cytophagia</taxon>
        <taxon>Cytophagales</taxon>
        <taxon>Hymenobacteraceae</taxon>
        <taxon>Rufibacter</taxon>
    </lineage>
</organism>
<dbReference type="Gene3D" id="2.170.130.10">
    <property type="entry name" value="TonB-dependent receptor, plug domain"/>
    <property type="match status" value="1"/>
</dbReference>
<keyword evidence="3 7" id="KW-1134">Transmembrane beta strand</keyword>
<protein>
    <submittedName>
        <fullName evidence="11">Outer membrane receptor protein involved in Fe transport</fullName>
    </submittedName>
</protein>
<keyword evidence="11" id="KW-0675">Receptor</keyword>
<dbReference type="InterPro" id="IPR041700">
    <property type="entry name" value="OMP_b-brl_3"/>
</dbReference>
<evidence type="ECO:0000256" key="6">
    <source>
        <dbReference type="ARBA" id="ARBA00023237"/>
    </source>
</evidence>
<dbReference type="InterPro" id="IPR012910">
    <property type="entry name" value="Plug_dom"/>
</dbReference>
<keyword evidence="2 7" id="KW-0813">Transport</keyword>
<keyword evidence="4 7" id="KW-0812">Transmembrane</keyword>
<feature type="chain" id="PRO_5032937113" evidence="8">
    <location>
        <begin position="20"/>
        <end position="816"/>
    </location>
</feature>
<dbReference type="Pfam" id="PF14905">
    <property type="entry name" value="OMP_b-brl_3"/>
    <property type="match status" value="1"/>
</dbReference>
<proteinExistence type="inferred from homology"/>
<dbReference type="InterPro" id="IPR013783">
    <property type="entry name" value="Ig-like_fold"/>
</dbReference>
<comment type="similarity">
    <text evidence="7">Belongs to the TonB-dependent receptor family.</text>
</comment>
<feature type="domain" description="TonB-dependent receptor plug" evidence="9">
    <location>
        <begin position="132"/>
        <end position="218"/>
    </location>
</feature>
<evidence type="ECO:0000259" key="10">
    <source>
        <dbReference type="Pfam" id="PF14905"/>
    </source>
</evidence>
<reference evidence="11 12" key="1">
    <citation type="submission" date="2020-08" db="EMBL/GenBank/DDBJ databases">
        <title>Genomic Encyclopedia of Type Strains, Phase IV (KMG-IV): sequencing the most valuable type-strain genomes for metagenomic binning, comparative biology and taxonomic classification.</title>
        <authorList>
            <person name="Goeker M."/>
        </authorList>
    </citation>
    <scope>NUCLEOTIDE SEQUENCE [LARGE SCALE GENOMIC DNA]</scope>
    <source>
        <strain evidence="11 12">DSM 29854</strain>
    </source>
</reference>
<accession>A0A839GY53</accession>
<keyword evidence="8" id="KW-0732">Signal</keyword>
<dbReference type="Pfam" id="PF13620">
    <property type="entry name" value="CarboxypepD_reg"/>
    <property type="match status" value="1"/>
</dbReference>
<evidence type="ECO:0000259" key="9">
    <source>
        <dbReference type="Pfam" id="PF07715"/>
    </source>
</evidence>
<dbReference type="InterPro" id="IPR039426">
    <property type="entry name" value="TonB-dep_rcpt-like"/>
</dbReference>
<evidence type="ECO:0000313" key="11">
    <source>
        <dbReference type="EMBL" id="MBA9078621.1"/>
    </source>
</evidence>
<dbReference type="PANTHER" id="PTHR40980">
    <property type="entry name" value="PLUG DOMAIN-CONTAINING PROTEIN"/>
    <property type="match status" value="1"/>
</dbReference>
<dbReference type="AlphaFoldDB" id="A0A839GY53"/>